<feature type="region of interest" description="Disordered" evidence="1">
    <location>
        <begin position="262"/>
        <end position="325"/>
    </location>
</feature>
<name>A0A9Q3HNK2_9BASI</name>
<sequence length="402" mass="44007">MICLVLTLNLDLKMSSKLTSICDSDHSDSPPSLLYGAGVFDNLRELSEESMAPTEIGDIDKTYNGFKSVRVIEPPCINCRKKGVPCVESATSRSTRCQFCNLGKRSCSQANHNFPDNPRRLWSSIKKGGRFGLEAAVDEPQASDATSGHSKCGLIDQEIAELLTSVIFFSSDSVTGSRMRDFQQWTNTSSSWANTGGPIHPQGNPIGVAPEVPILVTKKDGRLGKLKRNLVVQYENDADAEGSDEIDGEELEITTPIQKTRIQSTSLSPVQASATTNEVIRPPKIPQPPIISPTRPSTLSSTSTNIQPPVASTSRDPMSPEPESIFDNRRRWNITGNFTDQKKVNTKVVTSLFAEVDALSEVFFDKSMKSSIPGEPTIALAKEAVSYEDALVVKFRESFKKF</sequence>
<feature type="compositionally biased region" description="Polar residues" evidence="1">
    <location>
        <begin position="262"/>
        <end position="278"/>
    </location>
</feature>
<keyword evidence="3" id="KW-1185">Reference proteome</keyword>
<feature type="compositionally biased region" description="Low complexity" evidence="1">
    <location>
        <begin position="292"/>
        <end position="304"/>
    </location>
</feature>
<dbReference type="Proteomes" id="UP000765509">
    <property type="component" value="Unassembled WGS sequence"/>
</dbReference>
<feature type="compositionally biased region" description="Polar residues" evidence="1">
    <location>
        <begin position="305"/>
        <end position="316"/>
    </location>
</feature>
<reference evidence="2" key="1">
    <citation type="submission" date="2021-03" db="EMBL/GenBank/DDBJ databases">
        <title>Draft genome sequence of rust myrtle Austropuccinia psidii MF-1, a brazilian biotype.</title>
        <authorList>
            <person name="Quecine M.C."/>
            <person name="Pachon D.M.R."/>
            <person name="Bonatelli M.L."/>
            <person name="Correr F.H."/>
            <person name="Franceschini L.M."/>
            <person name="Leite T.F."/>
            <person name="Margarido G.R.A."/>
            <person name="Almeida C.A."/>
            <person name="Ferrarezi J.A."/>
            <person name="Labate C.A."/>
        </authorList>
    </citation>
    <scope>NUCLEOTIDE SEQUENCE</scope>
    <source>
        <strain evidence="2">MF-1</strain>
    </source>
</reference>
<evidence type="ECO:0000313" key="3">
    <source>
        <dbReference type="Proteomes" id="UP000765509"/>
    </source>
</evidence>
<dbReference type="EMBL" id="AVOT02022521">
    <property type="protein sequence ID" value="MBW0511991.1"/>
    <property type="molecule type" value="Genomic_DNA"/>
</dbReference>
<evidence type="ECO:0000313" key="2">
    <source>
        <dbReference type="EMBL" id="MBW0511991.1"/>
    </source>
</evidence>
<dbReference type="OrthoDB" id="2123952at2759"/>
<accession>A0A9Q3HNK2</accession>
<dbReference type="AlphaFoldDB" id="A0A9Q3HNK2"/>
<comment type="caution">
    <text evidence="2">The sequence shown here is derived from an EMBL/GenBank/DDBJ whole genome shotgun (WGS) entry which is preliminary data.</text>
</comment>
<evidence type="ECO:0000256" key="1">
    <source>
        <dbReference type="SAM" id="MobiDB-lite"/>
    </source>
</evidence>
<organism evidence="2 3">
    <name type="scientific">Austropuccinia psidii MF-1</name>
    <dbReference type="NCBI Taxonomy" id="1389203"/>
    <lineage>
        <taxon>Eukaryota</taxon>
        <taxon>Fungi</taxon>
        <taxon>Dikarya</taxon>
        <taxon>Basidiomycota</taxon>
        <taxon>Pucciniomycotina</taxon>
        <taxon>Pucciniomycetes</taxon>
        <taxon>Pucciniales</taxon>
        <taxon>Sphaerophragmiaceae</taxon>
        <taxon>Austropuccinia</taxon>
    </lineage>
</organism>
<protein>
    <submittedName>
        <fullName evidence="2">Uncharacterized protein</fullName>
    </submittedName>
</protein>
<gene>
    <name evidence="2" type="ORF">O181_051706</name>
</gene>
<proteinExistence type="predicted"/>